<proteinExistence type="predicted"/>
<dbReference type="Gene3D" id="2.60.120.10">
    <property type="entry name" value="Jelly Rolls"/>
    <property type="match status" value="1"/>
</dbReference>
<keyword evidence="3" id="KW-1185">Reference proteome</keyword>
<evidence type="ECO:0000259" key="1">
    <source>
        <dbReference type="Pfam" id="PF07883"/>
    </source>
</evidence>
<dbReference type="Pfam" id="PF07883">
    <property type="entry name" value="Cupin_2"/>
    <property type="match status" value="1"/>
</dbReference>
<dbReference type="PANTHER" id="PTHR36440">
    <property type="entry name" value="PUTATIVE (AFU_ORTHOLOGUE AFUA_8G07350)-RELATED"/>
    <property type="match status" value="1"/>
</dbReference>
<sequence>MAGLVSVPDKDIHFIEAKAGDTFKLGPITCRVMEDGSNTDNRLGVAELIMPPKTPGPPPHWHEMHDETFYITQGTVRFHVPETTSNTPGKDKKIVDAKTGDYMVVPIRAPHTFSNPSDEEARILFTSTPSFYINYFKLLSQLAKPDQPVPAEVNVQAMAMFATILADKMPRKPE</sequence>
<name>A0AAI8YRR5_9PEZI</name>
<reference evidence="2" key="1">
    <citation type="submission" date="2023-11" db="EMBL/GenBank/DDBJ databases">
        <authorList>
            <person name="Alioto T."/>
            <person name="Alioto T."/>
            <person name="Gomez Garrido J."/>
        </authorList>
    </citation>
    <scope>NUCLEOTIDE SEQUENCE</scope>
</reference>
<dbReference type="EMBL" id="CAVMBE010000003">
    <property type="protein sequence ID" value="CAK3796195.1"/>
    <property type="molecule type" value="Genomic_DNA"/>
</dbReference>
<dbReference type="Proteomes" id="UP001296104">
    <property type="component" value="Unassembled WGS sequence"/>
</dbReference>
<protein>
    <recommendedName>
        <fullName evidence="1">Cupin type-2 domain-containing protein</fullName>
    </recommendedName>
</protein>
<dbReference type="SUPFAM" id="SSF51182">
    <property type="entry name" value="RmlC-like cupins"/>
    <property type="match status" value="1"/>
</dbReference>
<accession>A0AAI8YRR5</accession>
<organism evidence="2 3">
    <name type="scientific">Lecanosticta acicola</name>
    <dbReference type="NCBI Taxonomy" id="111012"/>
    <lineage>
        <taxon>Eukaryota</taxon>
        <taxon>Fungi</taxon>
        <taxon>Dikarya</taxon>
        <taxon>Ascomycota</taxon>
        <taxon>Pezizomycotina</taxon>
        <taxon>Dothideomycetes</taxon>
        <taxon>Dothideomycetidae</taxon>
        <taxon>Mycosphaerellales</taxon>
        <taxon>Mycosphaerellaceae</taxon>
        <taxon>Lecanosticta</taxon>
    </lineage>
</organism>
<dbReference type="InterPro" id="IPR011051">
    <property type="entry name" value="RmlC_Cupin_sf"/>
</dbReference>
<dbReference type="AlphaFoldDB" id="A0AAI8YRR5"/>
<dbReference type="InterPro" id="IPR053146">
    <property type="entry name" value="QDO-like"/>
</dbReference>
<comment type="caution">
    <text evidence="2">The sequence shown here is derived from an EMBL/GenBank/DDBJ whole genome shotgun (WGS) entry which is preliminary data.</text>
</comment>
<evidence type="ECO:0000313" key="3">
    <source>
        <dbReference type="Proteomes" id="UP001296104"/>
    </source>
</evidence>
<evidence type="ECO:0000313" key="2">
    <source>
        <dbReference type="EMBL" id="CAK3796195.1"/>
    </source>
</evidence>
<dbReference type="PANTHER" id="PTHR36440:SF1">
    <property type="entry name" value="PUTATIVE (AFU_ORTHOLOGUE AFUA_8G07350)-RELATED"/>
    <property type="match status" value="1"/>
</dbReference>
<gene>
    <name evidence="2" type="ORF">LECACI_7A000782</name>
</gene>
<dbReference type="InterPro" id="IPR013096">
    <property type="entry name" value="Cupin_2"/>
</dbReference>
<dbReference type="InterPro" id="IPR014710">
    <property type="entry name" value="RmlC-like_jellyroll"/>
</dbReference>
<feature type="domain" description="Cupin type-2" evidence="1">
    <location>
        <begin position="48"/>
        <end position="125"/>
    </location>
</feature>